<evidence type="ECO:0000313" key="3">
    <source>
        <dbReference type="Proteomes" id="UP001177023"/>
    </source>
</evidence>
<feature type="domain" description="Helicase C-terminal" evidence="1">
    <location>
        <begin position="311"/>
        <end position="477"/>
    </location>
</feature>
<protein>
    <recommendedName>
        <fullName evidence="1">Helicase C-terminal domain-containing protein</fullName>
    </recommendedName>
</protein>
<dbReference type="SMART" id="SM00490">
    <property type="entry name" value="HELICc"/>
    <property type="match status" value="1"/>
</dbReference>
<dbReference type="Proteomes" id="UP001177023">
    <property type="component" value="Unassembled WGS sequence"/>
</dbReference>
<keyword evidence="3" id="KW-1185">Reference proteome</keyword>
<evidence type="ECO:0000259" key="1">
    <source>
        <dbReference type="PROSITE" id="PS51194"/>
    </source>
</evidence>
<feature type="non-terminal residue" evidence="2">
    <location>
        <position position="1"/>
    </location>
</feature>
<dbReference type="InterPro" id="IPR051363">
    <property type="entry name" value="RLR_Helicase"/>
</dbReference>
<sequence>MVATVAFPSYRQTRDGGYQVNPNGLAYFRLFYNEILDLLFRDRNKLVGYIMAFSSMLGPNTEKFAERLRVASSLNCFKMVSQMLHTLLITEEGTLLVDSWLENVSPELHAAAHGTGIDPQAPWVQVFVKFFMREDDPKFLMRIVASFHVLAIIDKRYLVVGLHGAATIGDEDDRRKLLLGAHLIVITPQLLINMLKSVRRAERIYLCDLTMVMLDECHHTTKESAYNVLMDMVHQYKHTKPQLCANAMLIDEVMPSCYALDYLKRATGEQNENRHLFFDEFWSNGNDQALRAACEQERLEQKEIVRELESRIREQLARLPGSRILIFVKERSAAQLLSMAINEHAFFRTLRNNVRGKIAGFATGAGSKKKGQQASQTVQEQARTMEDFKDGKLKVMVATSVMEEGVDVQACNLIIKYNMTGTTISEVQKRGRARAAGSKSVLLVVSDSVEQREMENRQGEMMMAQALKIITQLNEAEFMARSIGETALVLGSALCGRIANEGESDAACKAVLGTVIKYADTYHVQLSLNSLKIIDDATEECVENMTKKKWGSIKTQLFYIPEITEGDLKRMLHSVPDRLTREFLAAEAQIKEEAMNQIERKRRRRIKDQEPLNEWYADDDDFEDEA</sequence>
<dbReference type="PANTHER" id="PTHR14074:SF16">
    <property type="entry name" value="ANTIVIRAL INNATE IMMUNE RESPONSE RECEPTOR RIG-I"/>
    <property type="match status" value="1"/>
</dbReference>
<reference evidence="2" key="1">
    <citation type="submission" date="2023-06" db="EMBL/GenBank/DDBJ databases">
        <authorList>
            <person name="Delattre M."/>
        </authorList>
    </citation>
    <scope>NUCLEOTIDE SEQUENCE</scope>
    <source>
        <strain evidence="2">AF72</strain>
    </source>
</reference>
<dbReference type="PANTHER" id="PTHR14074">
    <property type="entry name" value="HELICASE WITH DEATH DOMAIN-RELATED"/>
    <property type="match status" value="1"/>
</dbReference>
<dbReference type="InterPro" id="IPR001650">
    <property type="entry name" value="Helicase_C-like"/>
</dbReference>
<dbReference type="PROSITE" id="PS51194">
    <property type="entry name" value="HELICASE_CTER"/>
    <property type="match status" value="1"/>
</dbReference>
<dbReference type="GO" id="GO:0005737">
    <property type="term" value="C:cytoplasm"/>
    <property type="evidence" value="ECO:0007669"/>
    <property type="project" value="TreeGrafter"/>
</dbReference>
<dbReference type="EMBL" id="CATQJA010001362">
    <property type="protein sequence ID" value="CAJ0566943.1"/>
    <property type="molecule type" value="Genomic_DNA"/>
</dbReference>
<proteinExistence type="predicted"/>
<dbReference type="AlphaFoldDB" id="A0AA36CEG9"/>
<dbReference type="Pfam" id="PF00271">
    <property type="entry name" value="Helicase_C"/>
    <property type="match status" value="1"/>
</dbReference>
<dbReference type="Gene3D" id="1.20.1320.30">
    <property type="match status" value="1"/>
</dbReference>
<dbReference type="InterPro" id="IPR027417">
    <property type="entry name" value="P-loop_NTPase"/>
</dbReference>
<organism evidence="2 3">
    <name type="scientific">Mesorhabditis spiculigera</name>
    <dbReference type="NCBI Taxonomy" id="96644"/>
    <lineage>
        <taxon>Eukaryota</taxon>
        <taxon>Metazoa</taxon>
        <taxon>Ecdysozoa</taxon>
        <taxon>Nematoda</taxon>
        <taxon>Chromadorea</taxon>
        <taxon>Rhabditida</taxon>
        <taxon>Rhabditina</taxon>
        <taxon>Rhabditomorpha</taxon>
        <taxon>Rhabditoidea</taxon>
        <taxon>Rhabditidae</taxon>
        <taxon>Mesorhabditinae</taxon>
        <taxon>Mesorhabditis</taxon>
    </lineage>
</organism>
<dbReference type="Gene3D" id="3.40.50.300">
    <property type="entry name" value="P-loop containing nucleotide triphosphate hydrolases"/>
    <property type="match status" value="3"/>
</dbReference>
<accession>A0AA36CEG9</accession>
<evidence type="ECO:0000313" key="2">
    <source>
        <dbReference type="EMBL" id="CAJ0566943.1"/>
    </source>
</evidence>
<comment type="caution">
    <text evidence="2">The sequence shown here is derived from an EMBL/GenBank/DDBJ whole genome shotgun (WGS) entry which is preliminary data.</text>
</comment>
<dbReference type="SUPFAM" id="SSF52540">
    <property type="entry name" value="P-loop containing nucleoside triphosphate hydrolases"/>
    <property type="match status" value="1"/>
</dbReference>
<gene>
    <name evidence="2" type="ORF">MSPICULIGERA_LOCUS5521</name>
</gene>
<name>A0AA36CEG9_9BILA</name>